<organism evidence="2 3">
    <name type="scientific">Armillaria borealis</name>
    <dbReference type="NCBI Taxonomy" id="47425"/>
    <lineage>
        <taxon>Eukaryota</taxon>
        <taxon>Fungi</taxon>
        <taxon>Dikarya</taxon>
        <taxon>Basidiomycota</taxon>
        <taxon>Agaricomycotina</taxon>
        <taxon>Agaricomycetes</taxon>
        <taxon>Agaricomycetidae</taxon>
        <taxon>Agaricales</taxon>
        <taxon>Marasmiineae</taxon>
        <taxon>Physalacriaceae</taxon>
        <taxon>Armillaria</taxon>
    </lineage>
</organism>
<evidence type="ECO:0000313" key="3">
    <source>
        <dbReference type="Proteomes" id="UP001175226"/>
    </source>
</evidence>
<evidence type="ECO:0000313" key="2">
    <source>
        <dbReference type="EMBL" id="KAK0436616.1"/>
    </source>
</evidence>
<protein>
    <submittedName>
        <fullName evidence="2">Uncharacterized protein</fullName>
    </submittedName>
</protein>
<accession>A0AA39J7F4</accession>
<comment type="caution">
    <text evidence="2">The sequence shown here is derived from an EMBL/GenBank/DDBJ whole genome shotgun (WGS) entry which is preliminary data.</text>
</comment>
<feature type="chain" id="PRO_5041207964" evidence="1">
    <location>
        <begin position="19"/>
        <end position="140"/>
    </location>
</feature>
<reference evidence="2" key="1">
    <citation type="submission" date="2023-06" db="EMBL/GenBank/DDBJ databases">
        <authorList>
            <consortium name="Lawrence Berkeley National Laboratory"/>
            <person name="Ahrendt S."/>
            <person name="Sahu N."/>
            <person name="Indic B."/>
            <person name="Wong-Bajracharya J."/>
            <person name="Merenyi Z."/>
            <person name="Ke H.-M."/>
            <person name="Monk M."/>
            <person name="Kocsube S."/>
            <person name="Drula E."/>
            <person name="Lipzen A."/>
            <person name="Balint B."/>
            <person name="Henrissat B."/>
            <person name="Andreopoulos B."/>
            <person name="Martin F.M."/>
            <person name="Harder C.B."/>
            <person name="Rigling D."/>
            <person name="Ford K.L."/>
            <person name="Foster G.D."/>
            <person name="Pangilinan J."/>
            <person name="Papanicolaou A."/>
            <person name="Barry K."/>
            <person name="LaButti K."/>
            <person name="Viragh M."/>
            <person name="Koriabine M."/>
            <person name="Yan M."/>
            <person name="Riley R."/>
            <person name="Champramary S."/>
            <person name="Plett K.L."/>
            <person name="Tsai I.J."/>
            <person name="Slot J."/>
            <person name="Sipos G."/>
            <person name="Plett J."/>
            <person name="Nagy L.G."/>
            <person name="Grigoriev I.V."/>
        </authorList>
    </citation>
    <scope>NUCLEOTIDE SEQUENCE</scope>
    <source>
        <strain evidence="2">FPL87.14</strain>
    </source>
</reference>
<dbReference type="EMBL" id="JAUEPT010000054">
    <property type="protein sequence ID" value="KAK0436616.1"/>
    <property type="molecule type" value="Genomic_DNA"/>
</dbReference>
<dbReference type="Proteomes" id="UP001175226">
    <property type="component" value="Unassembled WGS sequence"/>
</dbReference>
<proteinExistence type="predicted"/>
<evidence type="ECO:0000256" key="1">
    <source>
        <dbReference type="SAM" id="SignalP"/>
    </source>
</evidence>
<keyword evidence="3" id="KW-1185">Reference proteome</keyword>
<name>A0AA39J7F4_9AGAR</name>
<sequence length="140" mass="13479">MKVTLPVLLLTLAFSAQAQDTTLPADVGTATALATGAPVLGSSDSNIGTTVPGVSDGGGTTLSFEATVTGISDVPSQSLTIFSNPSGSGTLTTVPSVASTSAARSSGTSAATQSSGAGRLRAEGLVVGAVAALVGWGWVL</sequence>
<feature type="signal peptide" evidence="1">
    <location>
        <begin position="1"/>
        <end position="18"/>
    </location>
</feature>
<keyword evidence="1" id="KW-0732">Signal</keyword>
<dbReference type="AlphaFoldDB" id="A0AA39J7F4"/>
<gene>
    <name evidence="2" type="ORF">EV421DRAFT_1114958</name>
</gene>